<feature type="region of interest" description="Disordered" evidence="1">
    <location>
        <begin position="251"/>
        <end position="285"/>
    </location>
</feature>
<evidence type="ECO:0000313" key="3">
    <source>
        <dbReference type="Proteomes" id="UP000749559"/>
    </source>
</evidence>
<keyword evidence="3" id="KW-1185">Reference proteome</keyword>
<gene>
    <name evidence="2" type="ORF">OFUS_LOCUS13537</name>
</gene>
<dbReference type="OrthoDB" id="5981603at2759"/>
<comment type="caution">
    <text evidence="2">The sequence shown here is derived from an EMBL/GenBank/DDBJ whole genome shotgun (WGS) entry which is preliminary data.</text>
</comment>
<dbReference type="Proteomes" id="UP000749559">
    <property type="component" value="Unassembled WGS sequence"/>
</dbReference>
<feature type="region of interest" description="Disordered" evidence="1">
    <location>
        <begin position="1"/>
        <end position="37"/>
    </location>
</feature>
<protein>
    <submittedName>
        <fullName evidence="2">Uncharacterized protein</fullName>
    </submittedName>
</protein>
<proteinExistence type="predicted"/>
<sequence length="285" mass="32793">MAQRSPNAPTPKRRRSSTADVFEFGTSSPGQGTPPSNAKLRQIIANQNAILKLMEEEKAHRMKKEEDAHKKFERNPHIAALVPVCIRSCTTLLNLDPWNFDAKFIAPENMQLNRKVTEEILKHNDKWSITVVEAHLKRYFNIKRTYSRRANRPGASLKHKEQITRRNRLTRKLKSRKDALGMLESEWSETKIARVGAILTEEYISSDEEDINEEDSSLKPNCRPKLVKKLTWESDRLCKVKQALDEKYRSKLSKASKKNFAKSTRGKATSIREAPENAPSWTLKL</sequence>
<feature type="compositionally biased region" description="Polar residues" evidence="1">
    <location>
        <begin position="25"/>
        <end position="36"/>
    </location>
</feature>
<dbReference type="EMBL" id="CAIIXF020000006">
    <property type="protein sequence ID" value="CAH1787915.1"/>
    <property type="molecule type" value="Genomic_DNA"/>
</dbReference>
<name>A0A8S4P4R0_OWEFU</name>
<dbReference type="AlphaFoldDB" id="A0A8S4P4R0"/>
<evidence type="ECO:0000256" key="1">
    <source>
        <dbReference type="SAM" id="MobiDB-lite"/>
    </source>
</evidence>
<feature type="compositionally biased region" description="Basic residues" evidence="1">
    <location>
        <begin position="251"/>
        <end position="260"/>
    </location>
</feature>
<reference evidence="2" key="1">
    <citation type="submission" date="2022-03" db="EMBL/GenBank/DDBJ databases">
        <authorList>
            <person name="Martin C."/>
        </authorList>
    </citation>
    <scope>NUCLEOTIDE SEQUENCE</scope>
</reference>
<accession>A0A8S4P4R0</accession>
<evidence type="ECO:0000313" key="2">
    <source>
        <dbReference type="EMBL" id="CAH1787915.1"/>
    </source>
</evidence>
<organism evidence="2 3">
    <name type="scientific">Owenia fusiformis</name>
    <name type="common">Polychaete worm</name>
    <dbReference type="NCBI Taxonomy" id="6347"/>
    <lineage>
        <taxon>Eukaryota</taxon>
        <taxon>Metazoa</taxon>
        <taxon>Spiralia</taxon>
        <taxon>Lophotrochozoa</taxon>
        <taxon>Annelida</taxon>
        <taxon>Polychaeta</taxon>
        <taxon>Sedentaria</taxon>
        <taxon>Canalipalpata</taxon>
        <taxon>Sabellida</taxon>
        <taxon>Oweniida</taxon>
        <taxon>Oweniidae</taxon>
        <taxon>Owenia</taxon>
    </lineage>
</organism>